<dbReference type="Proteomes" id="UP000295733">
    <property type="component" value="Unassembled WGS sequence"/>
</dbReference>
<evidence type="ECO:0000313" key="3">
    <source>
        <dbReference type="Proteomes" id="UP000295733"/>
    </source>
</evidence>
<comment type="caution">
    <text evidence="2">The sequence shown here is derived from an EMBL/GenBank/DDBJ whole genome shotgun (WGS) entry which is preliminary data.</text>
</comment>
<feature type="domain" description="SnoaL-like" evidence="1">
    <location>
        <begin position="8"/>
        <end position="109"/>
    </location>
</feature>
<dbReference type="OrthoDB" id="7844074at2"/>
<accession>A0A4R2NPD3</accession>
<organism evidence="2 3">
    <name type="scientific">Rhodovulum adriaticum</name>
    <name type="common">Rhodopseudomonas adriatica</name>
    <dbReference type="NCBI Taxonomy" id="35804"/>
    <lineage>
        <taxon>Bacteria</taxon>
        <taxon>Pseudomonadati</taxon>
        <taxon>Pseudomonadota</taxon>
        <taxon>Alphaproteobacteria</taxon>
        <taxon>Rhodobacterales</taxon>
        <taxon>Paracoccaceae</taxon>
        <taxon>Rhodovulum</taxon>
    </lineage>
</organism>
<protein>
    <submittedName>
        <fullName evidence="2">SnoaL-like protein</fullName>
    </submittedName>
</protein>
<dbReference type="InterPro" id="IPR032710">
    <property type="entry name" value="NTF2-like_dom_sf"/>
</dbReference>
<dbReference type="Gene3D" id="3.10.450.50">
    <property type="match status" value="1"/>
</dbReference>
<dbReference type="InterPro" id="IPR037401">
    <property type="entry name" value="SnoaL-like"/>
</dbReference>
<dbReference type="EMBL" id="SLXL01000004">
    <property type="protein sequence ID" value="TCP23208.1"/>
    <property type="molecule type" value="Genomic_DNA"/>
</dbReference>
<dbReference type="SUPFAM" id="SSF54427">
    <property type="entry name" value="NTF2-like"/>
    <property type="match status" value="1"/>
</dbReference>
<proteinExistence type="predicted"/>
<reference evidence="2 3" key="1">
    <citation type="submission" date="2019-03" db="EMBL/GenBank/DDBJ databases">
        <title>Genomic Encyclopedia of Type Strains, Phase IV (KMG-IV): sequencing the most valuable type-strain genomes for metagenomic binning, comparative biology and taxonomic classification.</title>
        <authorList>
            <person name="Goeker M."/>
        </authorList>
    </citation>
    <scope>NUCLEOTIDE SEQUENCE [LARGE SCALE GENOMIC DNA]</scope>
    <source>
        <strain evidence="2 3">DSM 2781</strain>
    </source>
</reference>
<name>A0A4R2NPD3_RHOAD</name>
<evidence type="ECO:0000259" key="1">
    <source>
        <dbReference type="Pfam" id="PF12680"/>
    </source>
</evidence>
<dbReference type="AlphaFoldDB" id="A0A4R2NPD3"/>
<evidence type="ECO:0000313" key="2">
    <source>
        <dbReference type="EMBL" id="TCP23208.1"/>
    </source>
</evidence>
<dbReference type="RefSeq" id="WP_132602296.1">
    <property type="nucleotide sequence ID" value="NZ_NRRP01000002.1"/>
</dbReference>
<keyword evidence="3" id="KW-1185">Reference proteome</keyword>
<dbReference type="Pfam" id="PF12680">
    <property type="entry name" value="SnoaL_2"/>
    <property type="match status" value="1"/>
</dbReference>
<sequence length="141" mass="15880">MNRTQQLEDWYRRVYLQGELDAVETLFTDSTRAQGLMADAQVGPKDIRVFVMALMHLVAAPHFRIVKTVEAGDWLAALIETEAIRADTGQPIRVTGQLMARFQDGRIAEAYNNFDFLTFFEQMGLLPEQSLALGMTGQKIA</sequence>
<gene>
    <name evidence="2" type="ORF">EV656_104182</name>
</gene>